<dbReference type="AlphaFoldDB" id="A0A917MQT0"/>
<dbReference type="SUPFAM" id="SSF74653">
    <property type="entry name" value="TolA/TonB C-terminal domain"/>
    <property type="match status" value="1"/>
</dbReference>
<name>A0A917MQT0_9BACT</name>
<proteinExistence type="predicted"/>
<feature type="signal peptide" evidence="1">
    <location>
        <begin position="1"/>
        <end position="20"/>
    </location>
</feature>
<evidence type="ECO:0000313" key="3">
    <source>
        <dbReference type="EMBL" id="GGH58547.1"/>
    </source>
</evidence>
<dbReference type="Gene3D" id="3.30.1150.10">
    <property type="match status" value="1"/>
</dbReference>
<keyword evidence="1" id="KW-0732">Signal</keyword>
<evidence type="ECO:0000313" key="4">
    <source>
        <dbReference type="Proteomes" id="UP000627292"/>
    </source>
</evidence>
<reference evidence="3" key="2">
    <citation type="submission" date="2020-09" db="EMBL/GenBank/DDBJ databases">
        <authorList>
            <person name="Sun Q."/>
            <person name="Zhou Y."/>
        </authorList>
    </citation>
    <scope>NUCLEOTIDE SEQUENCE</scope>
    <source>
        <strain evidence="3">CGMCC 1.15290</strain>
    </source>
</reference>
<dbReference type="Proteomes" id="UP000627292">
    <property type="component" value="Unassembled WGS sequence"/>
</dbReference>
<accession>A0A917MQT0</accession>
<feature type="chain" id="PRO_5036919012" description="TonB C-terminal domain-containing protein" evidence="1">
    <location>
        <begin position="21"/>
        <end position="142"/>
    </location>
</feature>
<keyword evidence="4" id="KW-1185">Reference proteome</keyword>
<sequence>MKPILLFLISSICFSPFVHAQDTARKQAREDDGGFFMRIETAAEYTGGSAAWKKYLKRELDDSVAIRNHAPAGAYTVVAFFEIGKDGTVSKVNIKEDPGFGMVTEVTRVLEKSPRWKPATRDGKPVVALHRESFLFKVEQKQ</sequence>
<gene>
    <name evidence="3" type="ORF">GCM10011379_04370</name>
</gene>
<reference evidence="3" key="1">
    <citation type="journal article" date="2014" name="Int. J. Syst. Evol. Microbiol.">
        <title>Complete genome sequence of Corynebacterium casei LMG S-19264T (=DSM 44701T), isolated from a smear-ripened cheese.</title>
        <authorList>
            <consortium name="US DOE Joint Genome Institute (JGI-PGF)"/>
            <person name="Walter F."/>
            <person name="Albersmeier A."/>
            <person name="Kalinowski J."/>
            <person name="Ruckert C."/>
        </authorList>
    </citation>
    <scope>NUCLEOTIDE SEQUENCE</scope>
    <source>
        <strain evidence="3">CGMCC 1.15290</strain>
    </source>
</reference>
<dbReference type="EMBL" id="BMIB01000001">
    <property type="protein sequence ID" value="GGH58547.1"/>
    <property type="molecule type" value="Genomic_DNA"/>
</dbReference>
<evidence type="ECO:0000256" key="1">
    <source>
        <dbReference type="SAM" id="SignalP"/>
    </source>
</evidence>
<dbReference type="Pfam" id="PF03544">
    <property type="entry name" value="TonB_C"/>
    <property type="match status" value="1"/>
</dbReference>
<feature type="domain" description="TonB C-terminal" evidence="2">
    <location>
        <begin position="76"/>
        <end position="135"/>
    </location>
</feature>
<evidence type="ECO:0000259" key="2">
    <source>
        <dbReference type="Pfam" id="PF03544"/>
    </source>
</evidence>
<dbReference type="GO" id="GO:0055085">
    <property type="term" value="P:transmembrane transport"/>
    <property type="evidence" value="ECO:0007669"/>
    <property type="project" value="InterPro"/>
</dbReference>
<dbReference type="RefSeq" id="WP_188950274.1">
    <property type="nucleotide sequence ID" value="NZ_BMIB01000001.1"/>
</dbReference>
<comment type="caution">
    <text evidence="3">The sequence shown here is derived from an EMBL/GenBank/DDBJ whole genome shotgun (WGS) entry which is preliminary data.</text>
</comment>
<protein>
    <recommendedName>
        <fullName evidence="2">TonB C-terminal domain-containing protein</fullName>
    </recommendedName>
</protein>
<organism evidence="3 4">
    <name type="scientific">Filimonas zeae</name>
    <dbReference type="NCBI Taxonomy" id="1737353"/>
    <lineage>
        <taxon>Bacteria</taxon>
        <taxon>Pseudomonadati</taxon>
        <taxon>Bacteroidota</taxon>
        <taxon>Chitinophagia</taxon>
        <taxon>Chitinophagales</taxon>
        <taxon>Chitinophagaceae</taxon>
        <taxon>Filimonas</taxon>
    </lineage>
</organism>
<dbReference type="InterPro" id="IPR037682">
    <property type="entry name" value="TonB_C"/>
</dbReference>